<reference evidence="10" key="1">
    <citation type="submission" date="2018-01" db="EMBL/GenBank/DDBJ databases">
        <authorList>
            <person name="Mao J.F."/>
        </authorList>
    </citation>
    <scope>NUCLEOTIDE SEQUENCE</scope>
    <source>
        <strain evidence="10">Huo1</strain>
        <tissue evidence="10">Leaf</tissue>
    </source>
</reference>
<evidence type="ECO:0000313" key="10">
    <source>
        <dbReference type="EMBL" id="KAG6408563.1"/>
    </source>
</evidence>
<dbReference type="PANTHER" id="PTHR31620:SF8">
    <property type="entry name" value="PROTEIN RETICULATA-RELATED 4, CHLOROPLASTIC-LIKE"/>
    <property type="match status" value="1"/>
</dbReference>
<keyword evidence="6" id="KW-0809">Transit peptide</keyword>
<dbReference type="PANTHER" id="PTHR31620">
    <property type="entry name" value="PROTEIN RETICULATA-RELATED 2, CHLOROPLASTIC-RELATED"/>
    <property type="match status" value="1"/>
</dbReference>
<keyword evidence="8" id="KW-0472">Membrane</keyword>
<reference evidence="10" key="2">
    <citation type="submission" date="2020-08" db="EMBL/GenBank/DDBJ databases">
        <title>Plant Genome Project.</title>
        <authorList>
            <person name="Zhang R.-G."/>
        </authorList>
    </citation>
    <scope>NUCLEOTIDE SEQUENCE</scope>
    <source>
        <strain evidence="10">Huo1</strain>
        <tissue evidence="10">Leaf</tissue>
    </source>
</reference>
<evidence type="ECO:0000256" key="6">
    <source>
        <dbReference type="ARBA" id="ARBA00022946"/>
    </source>
</evidence>
<dbReference type="InterPro" id="IPR021825">
    <property type="entry name" value="RETICULATA-related"/>
</dbReference>
<comment type="similarity">
    <text evidence="2">Belongs to the RETICULATA family.</text>
</comment>
<keyword evidence="4" id="KW-0934">Plastid</keyword>
<dbReference type="AlphaFoldDB" id="A0A8X8X834"/>
<evidence type="ECO:0000256" key="3">
    <source>
        <dbReference type="ARBA" id="ARBA00022528"/>
    </source>
</evidence>
<accession>A0A8X8X834</accession>
<feature type="region of interest" description="Disordered" evidence="9">
    <location>
        <begin position="1"/>
        <end position="29"/>
    </location>
</feature>
<evidence type="ECO:0000256" key="8">
    <source>
        <dbReference type="ARBA" id="ARBA00023136"/>
    </source>
</evidence>
<feature type="compositionally biased region" description="Gly residues" evidence="9">
    <location>
        <begin position="74"/>
        <end position="86"/>
    </location>
</feature>
<gene>
    <name evidence="10" type="ORF">SASPL_131576</name>
</gene>
<keyword evidence="11" id="KW-1185">Reference proteome</keyword>
<protein>
    <recommendedName>
        <fullName evidence="12">Protein RETICULATA-RELATED 4, chloroplastic-like</fullName>
    </recommendedName>
</protein>
<organism evidence="10">
    <name type="scientific">Salvia splendens</name>
    <name type="common">Scarlet sage</name>
    <dbReference type="NCBI Taxonomy" id="180675"/>
    <lineage>
        <taxon>Eukaryota</taxon>
        <taxon>Viridiplantae</taxon>
        <taxon>Streptophyta</taxon>
        <taxon>Embryophyta</taxon>
        <taxon>Tracheophyta</taxon>
        <taxon>Spermatophyta</taxon>
        <taxon>Magnoliopsida</taxon>
        <taxon>eudicotyledons</taxon>
        <taxon>Gunneridae</taxon>
        <taxon>Pentapetalae</taxon>
        <taxon>asterids</taxon>
        <taxon>lamiids</taxon>
        <taxon>Lamiales</taxon>
        <taxon>Lamiaceae</taxon>
        <taxon>Nepetoideae</taxon>
        <taxon>Mentheae</taxon>
        <taxon>Salviinae</taxon>
        <taxon>Salvia</taxon>
        <taxon>Salvia subgen. Calosphace</taxon>
        <taxon>core Calosphace</taxon>
    </lineage>
</organism>
<feature type="region of interest" description="Disordered" evidence="9">
    <location>
        <begin position="74"/>
        <end position="93"/>
    </location>
</feature>
<dbReference type="GO" id="GO:0031969">
    <property type="term" value="C:chloroplast membrane"/>
    <property type="evidence" value="ECO:0007669"/>
    <property type="project" value="UniProtKB-SubCell"/>
</dbReference>
<comment type="subcellular location">
    <subcellularLocation>
        <location evidence="1">Plastid</location>
        <location evidence="1">Chloroplast membrane</location>
        <topology evidence="1">Multi-pass membrane protein</topology>
    </subcellularLocation>
</comment>
<evidence type="ECO:0000313" key="11">
    <source>
        <dbReference type="Proteomes" id="UP000298416"/>
    </source>
</evidence>
<evidence type="ECO:0008006" key="12">
    <source>
        <dbReference type="Google" id="ProtNLM"/>
    </source>
</evidence>
<evidence type="ECO:0000256" key="4">
    <source>
        <dbReference type="ARBA" id="ARBA00022640"/>
    </source>
</evidence>
<evidence type="ECO:0000256" key="1">
    <source>
        <dbReference type="ARBA" id="ARBA00004508"/>
    </source>
</evidence>
<comment type="caution">
    <text evidence="10">The sequence shown here is derived from an EMBL/GenBank/DDBJ whole genome shotgun (WGS) entry which is preliminary data.</text>
</comment>
<evidence type="ECO:0000256" key="5">
    <source>
        <dbReference type="ARBA" id="ARBA00022692"/>
    </source>
</evidence>
<keyword evidence="5" id="KW-0812">Transmembrane</keyword>
<dbReference type="EMBL" id="PNBA02000011">
    <property type="protein sequence ID" value="KAG6408563.1"/>
    <property type="molecule type" value="Genomic_DNA"/>
</dbReference>
<keyword evidence="7" id="KW-1133">Transmembrane helix</keyword>
<sequence length="421" mass="45086">MATAAFSRLTPQFSISSPNAPHRPLSPSSLTYPSTSQFLNLSLSSTSSLHLIGSLHSPRRPSFLSFSIGGGDDSGGHGGGGGGGDGGDGDAGERNKAEAIMALAEAGRSLDSIPKDLAAAIEAGRIPGSIVHRFFELEKSPFLGWLLRFGGFKERLLADDLFLTKVGIECGVGIFTKTAAELEKRRENFSKELDFVLADVIPLANEPSLLITSPSMKERKNDDTDTWNQELDYGTRLTHKVMAIIADFMLVWLPAPTVSLRPALAVSAGGLSKLFYGCPDNAFQVALAGTSYSFLQRIGAIVRNGAKLFAVGTSASLVGTGVTNLLITARKAIDKSYAGEAEDIPILSTSAAYGVYMSVSSNLRYQVLAGLIEQRILEPLLHEHKLVLSAVCFAVRTGNTFLGSLMWVDYARWIGIQKVRE</sequence>
<feature type="compositionally biased region" description="Polar residues" evidence="9">
    <location>
        <begin position="9"/>
        <end position="19"/>
    </location>
</feature>
<proteinExistence type="inferred from homology"/>
<name>A0A8X8X834_SALSN</name>
<dbReference type="Pfam" id="PF11891">
    <property type="entry name" value="RETICULATA-like"/>
    <property type="match status" value="2"/>
</dbReference>
<evidence type="ECO:0000256" key="7">
    <source>
        <dbReference type="ARBA" id="ARBA00022989"/>
    </source>
</evidence>
<evidence type="ECO:0000256" key="9">
    <source>
        <dbReference type="SAM" id="MobiDB-lite"/>
    </source>
</evidence>
<keyword evidence="3" id="KW-0150">Chloroplast</keyword>
<dbReference type="Proteomes" id="UP000298416">
    <property type="component" value="Unassembled WGS sequence"/>
</dbReference>
<evidence type="ECO:0000256" key="2">
    <source>
        <dbReference type="ARBA" id="ARBA00010793"/>
    </source>
</evidence>